<reference evidence="1 2" key="1">
    <citation type="submission" date="2021-01" db="EMBL/GenBank/DDBJ databases">
        <title>Genome public.</title>
        <authorList>
            <person name="Liu C."/>
            <person name="Sun Q."/>
        </authorList>
    </citation>
    <scope>NUCLEOTIDE SEQUENCE [LARGE SCALE GENOMIC DNA]</scope>
    <source>
        <strain evidence="1 2">YIM B02515</strain>
    </source>
</reference>
<organism evidence="1 2">
    <name type="scientific">Clostridium rhizosphaerae</name>
    <dbReference type="NCBI Taxonomy" id="2803861"/>
    <lineage>
        <taxon>Bacteria</taxon>
        <taxon>Bacillati</taxon>
        <taxon>Bacillota</taxon>
        <taxon>Clostridia</taxon>
        <taxon>Eubacteriales</taxon>
        <taxon>Clostridiaceae</taxon>
        <taxon>Clostridium</taxon>
    </lineage>
</organism>
<proteinExistence type="predicted"/>
<name>A0ABS1TCT3_9CLOT</name>
<dbReference type="Proteomes" id="UP000632377">
    <property type="component" value="Unassembled WGS sequence"/>
</dbReference>
<evidence type="ECO:0000313" key="2">
    <source>
        <dbReference type="Proteomes" id="UP000632377"/>
    </source>
</evidence>
<comment type="caution">
    <text evidence="1">The sequence shown here is derived from an EMBL/GenBank/DDBJ whole genome shotgun (WGS) entry which is preliminary data.</text>
</comment>
<gene>
    <name evidence="1" type="ORF">JK636_15685</name>
</gene>
<evidence type="ECO:0000313" key="1">
    <source>
        <dbReference type="EMBL" id="MBL4937169.1"/>
    </source>
</evidence>
<keyword evidence="2" id="KW-1185">Reference proteome</keyword>
<sequence length="471" mass="55231">MKYIGPFLRMNSLNSETIEKQLFFLAKESVKYLVLNSKCGITIPTSELKVKNLPNFDINIIKSFSPLYCIYKRGNAKLINIGGGLSFDEDALKKDIIVEGNAFMTLSLLELIDYYKKFKDIDNKKYSLSMLYLILARKQLEFFAANFRNIEGVFVDKKNTTPELTRDIKFEEKNKKFKYSDQALLMAAYYKYSLYDEDKCGAEYKSFAMDILSMFLEYRDELYRCSTEEILKLCFAFNLLYNYSKLDEAKLILLDLMEYIVEDDICELEINEESKIEHNNLLFLNCILFYNSTGIIKFKDKAFKNYNKFMELYEPERGIYIKPSEKKEIEYNSLEIISYLLCILNQGKIFGKDKDSNMVAVDIFRRQIVDSGIILSWPPSPDLDDVERYKNFTSKSEDLLDEQTFRMSSLPTPEAIELAPVFIKNITYNKKKEIFSQSKPSFDSSKNMFIFFLIIYLNKTLTEHQIEDSEE</sequence>
<protein>
    <submittedName>
        <fullName evidence="1">Uncharacterized protein</fullName>
    </submittedName>
</protein>
<dbReference type="RefSeq" id="WP_202749922.1">
    <property type="nucleotide sequence ID" value="NZ_JAESWC010000012.1"/>
</dbReference>
<accession>A0ABS1TCT3</accession>
<dbReference type="EMBL" id="JAESWC010000012">
    <property type="protein sequence ID" value="MBL4937169.1"/>
    <property type="molecule type" value="Genomic_DNA"/>
</dbReference>